<dbReference type="Gene3D" id="3.30.40.10">
    <property type="entry name" value="Zinc/RING finger domain, C3HC4 (zinc finger)"/>
    <property type="match status" value="2"/>
</dbReference>
<dbReference type="SUPFAM" id="SSF49599">
    <property type="entry name" value="TRAF domain-like"/>
    <property type="match status" value="3"/>
</dbReference>
<keyword evidence="1" id="KW-1185">Reference proteome</keyword>
<dbReference type="PANTHER" id="PTHR10131">
    <property type="entry name" value="TNF RECEPTOR ASSOCIATED FACTOR"/>
    <property type="match status" value="1"/>
</dbReference>
<reference evidence="2" key="1">
    <citation type="submission" date="2016-11" db="UniProtKB">
        <authorList>
            <consortium name="WormBaseParasite"/>
        </authorList>
    </citation>
    <scope>IDENTIFICATION</scope>
</reference>
<evidence type="ECO:0000313" key="1">
    <source>
        <dbReference type="Proteomes" id="UP000095280"/>
    </source>
</evidence>
<evidence type="ECO:0000313" key="2">
    <source>
        <dbReference type="WBParaSite" id="maker-uti_cns_0005364-snap-gene-0.2-mRNA-1"/>
    </source>
</evidence>
<dbReference type="AlphaFoldDB" id="A0A1I8HAZ9"/>
<proteinExistence type="predicted"/>
<protein>
    <submittedName>
        <fullName evidence="2">Protein PML</fullName>
    </submittedName>
</protein>
<sequence>MPNPIPNRLRPPPRTVGLSEADRSRLPSCSDCHLPAFGAFKTPHGCRLCGFCWGRLACLERLPCPGARKHHACRGAVKFHQDECSPDQEARLQLSGVFIECWNSSSGCLYIMPYMKLSTHEAQECQFKLVSCTGCHRNLLRRDLGDHQRSDECRQILIANLGNYGFAVLILSMRIRPPPRTVRLNEADRSRLPSCSDCHLPAFGAFKTPHGCRLCGFCWGRLACLERLPCPGARKHHACQTAVKFHQDECSPDQQARLQLSGVFIECWNSSRGSLYIMPYIKLSTHEAQECQFKLVSCTGCHRNLLRRDLGDHKRSARKHHACQGAVKLYQDECSPDQEARLQLSCVFVECWNSSRGCLYIMPYMKLSTHEAQECQFKLVSCTGCHRNLLRRDLGDHQRSDECRQFLIANLGNYGVANDGDN</sequence>
<name>A0A1I8HAZ9_9PLAT</name>
<accession>A0A1I8HAZ9</accession>
<dbReference type="Proteomes" id="UP000095280">
    <property type="component" value="Unplaced"/>
</dbReference>
<dbReference type="WBParaSite" id="maker-uti_cns_0005364-snap-gene-0.2-mRNA-1">
    <property type="protein sequence ID" value="maker-uti_cns_0005364-snap-gene-0.2-mRNA-1"/>
    <property type="gene ID" value="maker-uti_cns_0005364-snap-gene-0.2"/>
</dbReference>
<organism evidence="1 2">
    <name type="scientific">Macrostomum lignano</name>
    <dbReference type="NCBI Taxonomy" id="282301"/>
    <lineage>
        <taxon>Eukaryota</taxon>
        <taxon>Metazoa</taxon>
        <taxon>Spiralia</taxon>
        <taxon>Lophotrochozoa</taxon>
        <taxon>Platyhelminthes</taxon>
        <taxon>Rhabditophora</taxon>
        <taxon>Macrostomorpha</taxon>
        <taxon>Macrostomida</taxon>
        <taxon>Macrostomidae</taxon>
        <taxon>Macrostomum</taxon>
    </lineage>
</organism>
<dbReference type="InterPro" id="IPR013083">
    <property type="entry name" value="Znf_RING/FYVE/PHD"/>
</dbReference>
<dbReference type="PANTHER" id="PTHR10131:SF155">
    <property type="entry name" value="CHROMOSOME UNDETERMINED SCAFFOLD_56, WHOLE GENOME SHOTGUN SEQUENCE"/>
    <property type="match status" value="1"/>
</dbReference>